<sequence>MTAQLKELFNTEAKKYYLLENRNFIVNEDNKSFLNIFCKYFSQDPDFETSHKGELRKGLFVFGSQGTGKTSSFKIMQNVSKEYSLKQVWTPIVYTQKVVEQFNLAESGKTDYVIQYFSKGKFMFDDLGAEKEASNFGKEDIFGRIMELRYNQFLQKGTKTFVTSNLNFEDIKNRYGTRLYDRFYQMFNVLELGGESKRF</sequence>
<proteinExistence type="predicted"/>
<evidence type="ECO:0008006" key="3">
    <source>
        <dbReference type="Google" id="ProtNLM"/>
    </source>
</evidence>
<evidence type="ECO:0000313" key="1">
    <source>
        <dbReference type="EMBL" id="MEB3344327.1"/>
    </source>
</evidence>
<dbReference type="InterPro" id="IPR027417">
    <property type="entry name" value="P-loop_NTPase"/>
</dbReference>
<keyword evidence="2" id="KW-1185">Reference proteome</keyword>
<dbReference type="EMBL" id="JAYKLX010000001">
    <property type="protein sequence ID" value="MEB3344327.1"/>
    <property type="molecule type" value="Genomic_DNA"/>
</dbReference>
<organism evidence="1 2">
    <name type="scientific">Aquimarina gracilis</name>
    <dbReference type="NCBI Taxonomy" id="874422"/>
    <lineage>
        <taxon>Bacteria</taxon>
        <taxon>Pseudomonadati</taxon>
        <taxon>Bacteroidota</taxon>
        <taxon>Flavobacteriia</taxon>
        <taxon>Flavobacteriales</taxon>
        <taxon>Flavobacteriaceae</taxon>
        <taxon>Aquimarina</taxon>
    </lineage>
</organism>
<dbReference type="Gene3D" id="3.40.50.300">
    <property type="entry name" value="P-loop containing nucleotide triphosphate hydrolases"/>
    <property type="match status" value="1"/>
</dbReference>
<dbReference type="SUPFAM" id="SSF52540">
    <property type="entry name" value="P-loop containing nucleoside triphosphate hydrolases"/>
    <property type="match status" value="1"/>
</dbReference>
<accession>A0ABU5ZRY4</accession>
<name>A0ABU5ZRY4_9FLAO</name>
<dbReference type="RefSeq" id="WP_324178374.1">
    <property type="nucleotide sequence ID" value="NZ_BAABAW010000016.1"/>
</dbReference>
<comment type="caution">
    <text evidence="1">The sequence shown here is derived from an EMBL/GenBank/DDBJ whole genome shotgun (WGS) entry which is preliminary data.</text>
</comment>
<gene>
    <name evidence="1" type="ORF">U6A24_02585</name>
</gene>
<evidence type="ECO:0000313" key="2">
    <source>
        <dbReference type="Proteomes" id="UP001327027"/>
    </source>
</evidence>
<protein>
    <recommendedName>
        <fullName evidence="3">DNA replication protein DnaC</fullName>
    </recommendedName>
</protein>
<dbReference type="Proteomes" id="UP001327027">
    <property type="component" value="Unassembled WGS sequence"/>
</dbReference>
<reference evidence="1 2" key="1">
    <citation type="journal article" date="2013" name="Int. J. Syst. Evol. Microbiol.">
        <title>Aquimarina gracilis sp. nov., isolated from the gut microflora of a mussel, Mytilus coruscus, and emended description of Aquimarina spongiae.</title>
        <authorList>
            <person name="Park S.C."/>
            <person name="Choe H.N."/>
            <person name="Baik K.S."/>
            <person name="Seong C.N."/>
        </authorList>
    </citation>
    <scope>NUCLEOTIDE SEQUENCE [LARGE SCALE GENOMIC DNA]</scope>
    <source>
        <strain evidence="1 2">PSC32</strain>
    </source>
</reference>